<dbReference type="Pfam" id="PF23562">
    <property type="entry name" value="AMP-binding_C_3"/>
    <property type="match status" value="1"/>
</dbReference>
<evidence type="ECO:0000256" key="2">
    <source>
        <dbReference type="ARBA" id="ARBA00022553"/>
    </source>
</evidence>
<evidence type="ECO:0000259" key="3">
    <source>
        <dbReference type="PROSITE" id="PS50075"/>
    </source>
</evidence>
<sequence>MDNTAVNYFTCTLGQAVAFDQAASVAKTIGEFLSFQAKRHPELPAAAFPVPKEGEWRCEIFSFGDLDRGSENVALELVSVIKEQRTQQCVALLCPSSVDFLFAWLALMKLGVSVLLIAPQCNPSAIRSLCESCDASHLLHDISYSDLASTAVKNSYITAETLPWQTGSKDLVNLIRADESDDVTPYYQPIETDTAYIHHSSGTSTGIPKPIPQSHRAGFGVLPRLDGRNSATFTTTPLYHGGVADCFRAWTSNALIWLFPGGDLPITPKNIISCVEVAKQAEKTGMPPVKYFSSVPYILQMLSEEARGMEMLRLMDLVGVGGAALSQSVGDNLVNHGVKLVSRFGSAECGFLLSSHRDYSSDKFWQYLRAPASDSTLTFENHDRDNGLKQLIVNDGWPHMAKRNRPDKSYATSDLFERHTHIENAWKYNSRSDSQITLLTGKKFDPAPLEDAISGWSSIIREAVIFGGGKQYPGALIFLSTAAGPGAESEVWEAVSQSNNKAENHSRINRDMLVLLSADEHKLEKSSKGTVLRGPTETKFAKYIEKKYGGGKEGHSKLILPANIEEAETMISQIVEEALGSKLSATQDFYQAGVDSSRATQIRSKLQAMSPDRTLPGNVLYDSGNIKNLSRFIMSSDDDLEAESMADIVRKFATFDNPPSPNAEFKENGLPQLVVLTGATGSLGAHILNNLNGIPAISEIICLVRGKSEVHCKARVAEALVSRKIPDLTDSDKIKCFPSMLGSPDLGLPPEVLEKIKNERVSLIHAAWAVNFSISLHSFIPEHITGLHNLLNLAVSCPRLAQFTFCSSTASIIQAASPIPEILSTEASDADDLGYSKSKWIAEQICASATKVKNMRGKINIVRIGQLTGDTRNGAWSMSEAWPLMLSTVRELKCLPNIKQKLDWLPVDVAAEAVVDITLAASPRTDTADVYHVVQNSSESDWNGLLGWLARREEFEIVEPTTWMERLEGMEQHPAKSLLWLWNKAYGLDGGGGKDVKFKTEKAMLASKALRNSNGVDEALMVKLWTWISNQTSQI</sequence>
<dbReference type="InterPro" id="IPR051414">
    <property type="entry name" value="Adenylate-forming_Reductase"/>
</dbReference>
<dbReference type="Gene3D" id="3.40.50.720">
    <property type="entry name" value="NAD(P)-binding Rossmann-like Domain"/>
    <property type="match status" value="1"/>
</dbReference>
<dbReference type="Pfam" id="PF00550">
    <property type="entry name" value="PP-binding"/>
    <property type="match status" value="1"/>
</dbReference>
<dbReference type="SUPFAM" id="SSF56801">
    <property type="entry name" value="Acetyl-CoA synthetase-like"/>
    <property type="match status" value="1"/>
</dbReference>
<dbReference type="InterPro" id="IPR013120">
    <property type="entry name" value="FAR_NAD-bd"/>
</dbReference>
<gene>
    <name evidence="4" type="primary">nps10</name>
    <name evidence="4" type="ORF">LSUE1_G008750</name>
</gene>
<dbReference type="PANTHER" id="PTHR43439">
    <property type="entry name" value="PHENYLACETATE-COENZYME A LIGASE"/>
    <property type="match status" value="1"/>
</dbReference>
<name>A0A8T9C368_9HELO</name>
<dbReference type="InterPro" id="IPR042099">
    <property type="entry name" value="ANL_N_sf"/>
</dbReference>
<dbReference type="InterPro" id="IPR000873">
    <property type="entry name" value="AMP-dep_synth/lig_dom"/>
</dbReference>
<keyword evidence="1" id="KW-0596">Phosphopantetheine</keyword>
<dbReference type="InterPro" id="IPR009081">
    <property type="entry name" value="PP-bd_ACP"/>
</dbReference>
<dbReference type="Gene3D" id="3.40.50.12780">
    <property type="entry name" value="N-terminal domain of ligase-like"/>
    <property type="match status" value="1"/>
</dbReference>
<keyword evidence="5" id="KW-1185">Reference proteome</keyword>
<dbReference type="Pfam" id="PF00501">
    <property type="entry name" value="AMP-binding"/>
    <property type="match status" value="1"/>
</dbReference>
<dbReference type="OrthoDB" id="429813at2759"/>
<reference evidence="4 5" key="1">
    <citation type="submission" date="2018-05" db="EMBL/GenBank/DDBJ databases">
        <title>Genome sequencing and assembly of the regulated plant pathogen Lachnellula willkommii and related sister species for the development of diagnostic species identification markers.</title>
        <authorList>
            <person name="Giroux E."/>
            <person name="Bilodeau G."/>
        </authorList>
    </citation>
    <scope>NUCLEOTIDE SEQUENCE [LARGE SCALE GENOMIC DNA]</scope>
    <source>
        <strain evidence="4 5">CBS 268.59</strain>
    </source>
</reference>
<dbReference type="SUPFAM" id="SSF47336">
    <property type="entry name" value="ACP-like"/>
    <property type="match status" value="1"/>
</dbReference>
<keyword evidence="2" id="KW-0597">Phosphoprotein</keyword>
<evidence type="ECO:0000313" key="4">
    <source>
        <dbReference type="EMBL" id="TVY71259.1"/>
    </source>
</evidence>
<dbReference type="Pfam" id="PF07993">
    <property type="entry name" value="NAD_binding_4"/>
    <property type="match status" value="1"/>
</dbReference>
<dbReference type="Proteomes" id="UP000469558">
    <property type="component" value="Unassembled WGS sequence"/>
</dbReference>
<dbReference type="Gene3D" id="1.10.1200.10">
    <property type="entry name" value="ACP-like"/>
    <property type="match status" value="1"/>
</dbReference>
<accession>A0A8T9C368</accession>
<dbReference type="PROSITE" id="PS50075">
    <property type="entry name" value="CARRIER"/>
    <property type="match status" value="1"/>
</dbReference>
<dbReference type="InterPro" id="IPR036736">
    <property type="entry name" value="ACP-like_sf"/>
</dbReference>
<dbReference type="InterPro" id="IPR036291">
    <property type="entry name" value="NAD(P)-bd_dom_sf"/>
</dbReference>
<dbReference type="PROSITE" id="PS00012">
    <property type="entry name" value="PHOSPHOPANTETHEINE"/>
    <property type="match status" value="1"/>
</dbReference>
<evidence type="ECO:0000256" key="1">
    <source>
        <dbReference type="ARBA" id="ARBA00022450"/>
    </source>
</evidence>
<dbReference type="SUPFAM" id="SSF51735">
    <property type="entry name" value="NAD(P)-binding Rossmann-fold domains"/>
    <property type="match status" value="1"/>
</dbReference>
<dbReference type="InterPro" id="IPR006162">
    <property type="entry name" value="Ppantetheine_attach_site"/>
</dbReference>
<protein>
    <submittedName>
        <fullName evidence="4">Adenylate-forming reductase Nps10</fullName>
    </submittedName>
</protein>
<feature type="domain" description="Carrier" evidence="3">
    <location>
        <begin position="562"/>
        <end position="637"/>
    </location>
</feature>
<dbReference type="EMBL" id="QGMK01001291">
    <property type="protein sequence ID" value="TVY71259.1"/>
    <property type="molecule type" value="Genomic_DNA"/>
</dbReference>
<evidence type="ECO:0000313" key="5">
    <source>
        <dbReference type="Proteomes" id="UP000469558"/>
    </source>
</evidence>
<dbReference type="PANTHER" id="PTHR43439:SF2">
    <property type="entry name" value="ENZYME, PUTATIVE (JCVI)-RELATED"/>
    <property type="match status" value="1"/>
</dbReference>
<comment type="caution">
    <text evidence="4">The sequence shown here is derived from an EMBL/GenBank/DDBJ whole genome shotgun (WGS) entry which is preliminary data.</text>
</comment>
<dbReference type="AlphaFoldDB" id="A0A8T9C368"/>
<proteinExistence type="predicted"/>
<organism evidence="4 5">
    <name type="scientific">Lachnellula suecica</name>
    <dbReference type="NCBI Taxonomy" id="602035"/>
    <lineage>
        <taxon>Eukaryota</taxon>
        <taxon>Fungi</taxon>
        <taxon>Dikarya</taxon>
        <taxon>Ascomycota</taxon>
        <taxon>Pezizomycotina</taxon>
        <taxon>Leotiomycetes</taxon>
        <taxon>Helotiales</taxon>
        <taxon>Lachnaceae</taxon>
        <taxon>Lachnellula</taxon>
    </lineage>
</organism>